<sequence length="259" mass="30091">MASSSKKSTKSQCFKGRSRSFTTVIHPDKDKIEVSPNFKLQWRDQFKREPFAVLSHSSGNSSVLELCFSRSECYMISGRMASILYGFKEPTEVVVDYEIKDNLNFFKFNILKGKDIIYLSSDDEDGDVVPVIDLTNIRPYTLHAFYNNRVFGWEMMVTNAYSSDVKQQVLHFPARAAKSVIRDRKEIVIRTRHRLDGVKCAIKTYRRKKNRVVVKEEKFLTDGWFQFKTANKLKVGDKLEFNLSDPPHVLVVDIIRRSR</sequence>
<gene>
    <name evidence="1" type="ORF">MILVUS5_LOCUS24044</name>
</gene>
<name>A0ACB0KLR6_TRIPR</name>
<dbReference type="Proteomes" id="UP001177021">
    <property type="component" value="Unassembled WGS sequence"/>
</dbReference>
<protein>
    <submittedName>
        <fullName evidence="1">Uncharacterized protein</fullName>
    </submittedName>
</protein>
<evidence type="ECO:0000313" key="1">
    <source>
        <dbReference type="EMBL" id="CAJ2657471.1"/>
    </source>
</evidence>
<evidence type="ECO:0000313" key="2">
    <source>
        <dbReference type="Proteomes" id="UP001177021"/>
    </source>
</evidence>
<comment type="caution">
    <text evidence="1">The sequence shown here is derived from an EMBL/GenBank/DDBJ whole genome shotgun (WGS) entry which is preliminary data.</text>
</comment>
<reference evidence="1" key="1">
    <citation type="submission" date="2023-10" db="EMBL/GenBank/DDBJ databases">
        <authorList>
            <person name="Rodriguez Cubillos JULIANA M."/>
            <person name="De Vega J."/>
        </authorList>
    </citation>
    <scope>NUCLEOTIDE SEQUENCE</scope>
</reference>
<accession>A0ACB0KLR6</accession>
<proteinExistence type="predicted"/>
<dbReference type="EMBL" id="CASHSV030000311">
    <property type="protein sequence ID" value="CAJ2657471.1"/>
    <property type="molecule type" value="Genomic_DNA"/>
</dbReference>
<organism evidence="1 2">
    <name type="scientific">Trifolium pratense</name>
    <name type="common">Red clover</name>
    <dbReference type="NCBI Taxonomy" id="57577"/>
    <lineage>
        <taxon>Eukaryota</taxon>
        <taxon>Viridiplantae</taxon>
        <taxon>Streptophyta</taxon>
        <taxon>Embryophyta</taxon>
        <taxon>Tracheophyta</taxon>
        <taxon>Spermatophyta</taxon>
        <taxon>Magnoliopsida</taxon>
        <taxon>eudicotyledons</taxon>
        <taxon>Gunneridae</taxon>
        <taxon>Pentapetalae</taxon>
        <taxon>rosids</taxon>
        <taxon>fabids</taxon>
        <taxon>Fabales</taxon>
        <taxon>Fabaceae</taxon>
        <taxon>Papilionoideae</taxon>
        <taxon>50 kb inversion clade</taxon>
        <taxon>NPAAA clade</taxon>
        <taxon>Hologalegina</taxon>
        <taxon>IRL clade</taxon>
        <taxon>Trifolieae</taxon>
        <taxon>Trifolium</taxon>
    </lineage>
</organism>
<keyword evidence="2" id="KW-1185">Reference proteome</keyword>